<organism evidence="2 3">
    <name type="scientific">Metallococcus carri</name>
    <dbReference type="NCBI Taxonomy" id="1656884"/>
    <lineage>
        <taxon>Bacteria</taxon>
        <taxon>Bacillati</taxon>
        <taxon>Actinomycetota</taxon>
        <taxon>Actinomycetes</taxon>
        <taxon>Micrococcales</taxon>
        <taxon>Dermacoccaceae</taxon>
        <taxon>Metallococcus</taxon>
    </lineage>
</organism>
<comment type="caution">
    <text evidence="2">The sequence shown here is derived from an EMBL/GenBank/DDBJ whole genome shotgun (WGS) entry which is preliminary data.</text>
</comment>
<reference evidence="2" key="1">
    <citation type="submission" date="2020-03" db="EMBL/GenBank/DDBJ databases">
        <title>Draft sequencing of Calidifontibacter sp. DB0510.</title>
        <authorList>
            <person name="Kim D.-U."/>
        </authorList>
    </citation>
    <scope>NUCLEOTIDE SEQUENCE</scope>
    <source>
        <strain evidence="2">DB0510</strain>
    </source>
</reference>
<name>A0A967AX34_9MICO</name>
<gene>
    <name evidence="2" type="ORF">G9U51_02125</name>
</gene>
<evidence type="ECO:0000256" key="1">
    <source>
        <dbReference type="SAM" id="MobiDB-lite"/>
    </source>
</evidence>
<proteinExistence type="predicted"/>
<keyword evidence="3" id="KW-1185">Reference proteome</keyword>
<sequence length="478" mass="46645">MSFGSVLRATGGAAAAGVLVLGATGWTGSFDLADPARPAAQAATTSITRQVVCPGPDRPGAEGSENDRQTVEVSTALAPKAVVPRADSAGSVTAARLPSTAGGSLTSQPRGKVSRGSLSGGGGLGLTASGGHAVGFAAVQSAIDDTDRARGLTLAACTATTDDAWLPIGGAQDGRVARLVLTNPGANPVTVSASVVGAKGVAADKSADGVVVAPAGRTVLTFGAFGPDLAGAMVHVNATGGTVAVAVADLWMTGETTSGEAMTAPTAPPATSQVIPAIAAGDGPTTVRIAVPGAEDAIARVRVMDTDGNVVADEVRTVAAGAAGQIELKDVPQGSYVAEVTADVPVVAAVQTTTARSGRADFGWSVAGEQITALAGGPVPAEVPASVVLAAPGRGGAVLLHTVDASGRTTTRPVTVPGDRATTVSLRGVASVWLSVKRGPVWAGLAVSGTGPRGMPVNEALTLAPVLDRPTVADAATG</sequence>
<dbReference type="RefSeq" id="WP_166192368.1">
    <property type="nucleotide sequence ID" value="NZ_JAAOIV010000001.1"/>
</dbReference>
<dbReference type="EMBL" id="JAAOIV010000001">
    <property type="protein sequence ID" value="NHN54576.1"/>
    <property type="molecule type" value="Genomic_DNA"/>
</dbReference>
<protein>
    <submittedName>
        <fullName evidence="2">Uncharacterized protein</fullName>
    </submittedName>
</protein>
<dbReference type="Pfam" id="PF18986">
    <property type="entry name" value="DUF5719"/>
    <property type="match status" value="1"/>
</dbReference>
<dbReference type="InterPro" id="IPR043777">
    <property type="entry name" value="DUF5719"/>
</dbReference>
<feature type="region of interest" description="Disordered" evidence="1">
    <location>
        <begin position="41"/>
        <end position="119"/>
    </location>
</feature>
<dbReference type="Proteomes" id="UP000744769">
    <property type="component" value="Unassembled WGS sequence"/>
</dbReference>
<evidence type="ECO:0000313" key="3">
    <source>
        <dbReference type="Proteomes" id="UP000744769"/>
    </source>
</evidence>
<dbReference type="AlphaFoldDB" id="A0A967AX34"/>
<evidence type="ECO:0000313" key="2">
    <source>
        <dbReference type="EMBL" id="NHN54576.1"/>
    </source>
</evidence>
<accession>A0A967AX34</accession>